<feature type="compositionally biased region" description="Basic and acidic residues" evidence="1">
    <location>
        <begin position="76"/>
        <end position="89"/>
    </location>
</feature>
<feature type="region of interest" description="Disordered" evidence="1">
    <location>
        <begin position="48"/>
        <end position="89"/>
    </location>
</feature>
<dbReference type="InterPro" id="IPR011528">
    <property type="entry name" value="NERD"/>
</dbReference>
<feature type="domain" description="NERD" evidence="2">
    <location>
        <begin position="117"/>
        <end position="234"/>
    </location>
</feature>
<name>A0ABN2U394_9MICO</name>
<evidence type="ECO:0000313" key="4">
    <source>
        <dbReference type="Proteomes" id="UP001501285"/>
    </source>
</evidence>
<dbReference type="RefSeq" id="WP_343989875.1">
    <property type="nucleotide sequence ID" value="NZ_BAAANB010000006.1"/>
</dbReference>
<accession>A0ABN2U394</accession>
<protein>
    <recommendedName>
        <fullName evidence="2">NERD domain-containing protein</fullName>
    </recommendedName>
</protein>
<proteinExistence type="predicted"/>
<dbReference type="PROSITE" id="PS50965">
    <property type="entry name" value="NERD"/>
    <property type="match status" value="1"/>
</dbReference>
<dbReference type="Pfam" id="PF08378">
    <property type="entry name" value="NERD"/>
    <property type="match status" value="1"/>
</dbReference>
<keyword evidence="4" id="KW-1185">Reference proteome</keyword>
<gene>
    <name evidence="3" type="ORF">GCM10009740_16510</name>
</gene>
<evidence type="ECO:0000313" key="3">
    <source>
        <dbReference type="EMBL" id="GAA2027491.1"/>
    </source>
</evidence>
<evidence type="ECO:0000256" key="1">
    <source>
        <dbReference type="SAM" id="MobiDB-lite"/>
    </source>
</evidence>
<organism evidence="3 4">
    <name type="scientific">Terrabacter terrae</name>
    <dbReference type="NCBI Taxonomy" id="318434"/>
    <lineage>
        <taxon>Bacteria</taxon>
        <taxon>Bacillati</taxon>
        <taxon>Actinomycetota</taxon>
        <taxon>Actinomycetes</taxon>
        <taxon>Micrococcales</taxon>
        <taxon>Intrasporangiaceae</taxon>
        <taxon>Terrabacter</taxon>
    </lineage>
</organism>
<dbReference type="EMBL" id="BAAANB010000006">
    <property type="protein sequence ID" value="GAA2027491.1"/>
    <property type="molecule type" value="Genomic_DNA"/>
</dbReference>
<evidence type="ECO:0000259" key="2">
    <source>
        <dbReference type="PROSITE" id="PS50965"/>
    </source>
</evidence>
<dbReference type="Proteomes" id="UP001501285">
    <property type="component" value="Unassembled WGS sequence"/>
</dbReference>
<comment type="caution">
    <text evidence="3">The sequence shown here is derived from an EMBL/GenBank/DDBJ whole genome shotgun (WGS) entry which is preliminary data.</text>
</comment>
<reference evidence="3 4" key="1">
    <citation type="journal article" date="2019" name="Int. J. Syst. Evol. Microbiol.">
        <title>The Global Catalogue of Microorganisms (GCM) 10K type strain sequencing project: providing services to taxonomists for standard genome sequencing and annotation.</title>
        <authorList>
            <consortium name="The Broad Institute Genomics Platform"/>
            <consortium name="The Broad Institute Genome Sequencing Center for Infectious Disease"/>
            <person name="Wu L."/>
            <person name="Ma J."/>
        </authorList>
    </citation>
    <scope>NUCLEOTIDE SEQUENCE [LARGE SCALE GENOMIC DNA]</scope>
    <source>
        <strain evidence="3 4">JCM 14283</strain>
    </source>
</reference>
<sequence>MDGGTDEKRMRLRYAGSCRVCGVPLPARAEAVYERATKTVRCISHDESSPVEPSVARGVDPDLGDVVESGTPGASARREFERRKAKREEQIRTKHPKLGGLILALSDERQSTTAWDTGAAGEERLGKGLDRLASDTLRLLHDRRIPKSRANIDHLPVTASGVYVIDAKKYRSRPHLKIEGGLFRPRTERLLVGSRDCTKLVDGVLKQVDVVRSLLDIDVPVHGVLCFIEADWPLIGGTFTTRGVQALWPNKLYPPLQADGPCTGETVAEVHGQLAYSLPPA</sequence>